<dbReference type="EMBL" id="BOOI01000086">
    <property type="protein sequence ID" value="GIH88650.1"/>
    <property type="molecule type" value="Genomic_DNA"/>
</dbReference>
<dbReference type="OrthoDB" id="9806127at2"/>
<keyword evidence="2 7" id="KW-0812">Transmembrane</keyword>
<dbReference type="Gene3D" id="1.20.1560.10">
    <property type="entry name" value="ABC transporter type 1, transmembrane domain"/>
    <property type="match status" value="1"/>
</dbReference>
<dbReference type="GO" id="GO:0015421">
    <property type="term" value="F:ABC-type oligopeptide transporter activity"/>
    <property type="evidence" value="ECO:0007669"/>
    <property type="project" value="TreeGrafter"/>
</dbReference>
<evidence type="ECO:0000256" key="2">
    <source>
        <dbReference type="ARBA" id="ARBA00022692"/>
    </source>
</evidence>
<dbReference type="PANTHER" id="PTHR43394:SF1">
    <property type="entry name" value="ATP-BINDING CASSETTE SUB-FAMILY B MEMBER 10, MITOCHONDRIAL"/>
    <property type="match status" value="1"/>
</dbReference>
<feature type="domain" description="ABC transmembrane type-1" evidence="9">
    <location>
        <begin position="32"/>
        <end position="313"/>
    </location>
</feature>
<keyword evidence="11" id="KW-1185">Reference proteome</keyword>
<keyword evidence="5 7" id="KW-1133">Transmembrane helix</keyword>
<evidence type="ECO:0000256" key="1">
    <source>
        <dbReference type="ARBA" id="ARBA00004651"/>
    </source>
</evidence>
<dbReference type="SMART" id="SM00382">
    <property type="entry name" value="AAA"/>
    <property type="match status" value="1"/>
</dbReference>
<dbReference type="InterPro" id="IPR003593">
    <property type="entry name" value="AAA+_ATPase"/>
</dbReference>
<sequence length="615" mass="65243">MTGPGHRVSAAGAVRALGLAFRSAPATMTCHLAVTLLATAFPITIAWLTKATLDTLASAGSAAAVTGPVLGLVAVGLAAAALPQAGQYLRAEMDRRIGLAAQNELFRALDRSVGVGRLEDPAFLDRLRLAQQSAGSPGQLVDSAFGFARGALTLAGFVGSLALMNTLVTVLVLVAAIPALLTAVRLSRRRAEMLLAIGPTERREFFYADLLSSVDAAREVRLFGLGAFLRGRMLADRSAANDARRRLERRELVIQTALTVLSAGVSGAGLAWTVFAAVRGQLTVGDVSMFVAAVVGVQGALDALVGAMATGHQQLLMFGHYAAVVDAGPDLPVPADPGDPPALRHGIELRDVWFRYSAEHPWVLRGVNLFLPAGGVLALVGHNGSGKSTIVKLLCRFYDPTEGAILWDGVDIRQVSPERLRERIGAVFQDFMAYDFSAADNIALGDLTALGDAGRVETAARSAGAHETLSGLPLGYDTLLTRMFFSESDRADARTGVVLSGGQWQRVALARAFLRASRDLMILDEPSAGLDAEAEYEVHTRLRQIRAGRTSLLISHRLGAVRDADVIAMVVDGRVTERGTHDELVAADGAYARLFRLQAQGYSEETARRPEGSLK</sequence>
<gene>
    <name evidence="10" type="ORF">Pro02_70580</name>
</gene>
<dbReference type="SUPFAM" id="SSF90123">
    <property type="entry name" value="ABC transporter transmembrane region"/>
    <property type="match status" value="1"/>
</dbReference>
<feature type="transmembrane region" description="Helical" evidence="7">
    <location>
        <begin position="162"/>
        <end position="184"/>
    </location>
</feature>
<dbReference type="Gene3D" id="3.40.50.300">
    <property type="entry name" value="P-loop containing nucleotide triphosphate hydrolases"/>
    <property type="match status" value="1"/>
</dbReference>
<dbReference type="GO" id="GO:0005886">
    <property type="term" value="C:plasma membrane"/>
    <property type="evidence" value="ECO:0007669"/>
    <property type="project" value="UniProtKB-SubCell"/>
</dbReference>
<evidence type="ECO:0000256" key="6">
    <source>
        <dbReference type="ARBA" id="ARBA00023136"/>
    </source>
</evidence>
<keyword evidence="4" id="KW-0067">ATP-binding</keyword>
<protein>
    <submittedName>
        <fullName evidence="10">Multidrug ABC transporter permease</fullName>
    </submittedName>
</protein>
<dbReference type="PROSITE" id="PS00211">
    <property type="entry name" value="ABC_TRANSPORTER_1"/>
    <property type="match status" value="1"/>
</dbReference>
<dbReference type="PROSITE" id="PS50893">
    <property type="entry name" value="ABC_TRANSPORTER_2"/>
    <property type="match status" value="1"/>
</dbReference>
<feature type="transmembrane region" description="Helical" evidence="7">
    <location>
        <begin position="26"/>
        <end position="48"/>
    </location>
</feature>
<dbReference type="InterPro" id="IPR017871">
    <property type="entry name" value="ABC_transporter-like_CS"/>
</dbReference>
<dbReference type="PROSITE" id="PS50929">
    <property type="entry name" value="ABC_TM1F"/>
    <property type="match status" value="1"/>
</dbReference>
<dbReference type="InterPro" id="IPR039421">
    <property type="entry name" value="Type_1_exporter"/>
</dbReference>
<keyword evidence="3" id="KW-0547">Nucleotide-binding</keyword>
<reference evidence="10" key="1">
    <citation type="submission" date="2021-01" db="EMBL/GenBank/DDBJ databases">
        <title>Whole genome shotgun sequence of Planobispora rosea NBRC 15558.</title>
        <authorList>
            <person name="Komaki H."/>
            <person name="Tamura T."/>
        </authorList>
    </citation>
    <scope>NUCLEOTIDE SEQUENCE</scope>
    <source>
        <strain evidence="10">NBRC 15558</strain>
    </source>
</reference>
<feature type="transmembrane region" description="Helical" evidence="7">
    <location>
        <begin position="60"/>
        <end position="82"/>
    </location>
</feature>
<evidence type="ECO:0000313" key="10">
    <source>
        <dbReference type="EMBL" id="GIH88650.1"/>
    </source>
</evidence>
<dbReference type="InterPro" id="IPR011527">
    <property type="entry name" value="ABC1_TM_dom"/>
</dbReference>
<evidence type="ECO:0000256" key="3">
    <source>
        <dbReference type="ARBA" id="ARBA00022741"/>
    </source>
</evidence>
<evidence type="ECO:0000259" key="8">
    <source>
        <dbReference type="PROSITE" id="PS50893"/>
    </source>
</evidence>
<dbReference type="InterPro" id="IPR003439">
    <property type="entry name" value="ABC_transporter-like_ATP-bd"/>
</dbReference>
<feature type="domain" description="ABC transporter" evidence="8">
    <location>
        <begin position="347"/>
        <end position="597"/>
    </location>
</feature>
<feature type="transmembrane region" description="Helical" evidence="7">
    <location>
        <begin position="252"/>
        <end position="275"/>
    </location>
</feature>
<name>A0A8J3S8G7_PLARO</name>
<dbReference type="Pfam" id="PF00005">
    <property type="entry name" value="ABC_tran"/>
    <property type="match status" value="1"/>
</dbReference>
<evidence type="ECO:0000259" key="9">
    <source>
        <dbReference type="PROSITE" id="PS50929"/>
    </source>
</evidence>
<accession>A0A8J3S8G7</accession>
<proteinExistence type="predicted"/>
<dbReference type="RefSeq" id="WP_068925675.1">
    <property type="nucleotide sequence ID" value="NZ_BMQP01000056.1"/>
</dbReference>
<dbReference type="PANTHER" id="PTHR43394">
    <property type="entry name" value="ATP-DEPENDENT PERMEASE MDL1, MITOCHONDRIAL"/>
    <property type="match status" value="1"/>
</dbReference>
<evidence type="ECO:0000256" key="4">
    <source>
        <dbReference type="ARBA" id="ARBA00022840"/>
    </source>
</evidence>
<dbReference type="Proteomes" id="UP000655044">
    <property type="component" value="Unassembled WGS sequence"/>
</dbReference>
<evidence type="ECO:0000256" key="7">
    <source>
        <dbReference type="SAM" id="Phobius"/>
    </source>
</evidence>
<dbReference type="GO" id="GO:0016887">
    <property type="term" value="F:ATP hydrolysis activity"/>
    <property type="evidence" value="ECO:0007669"/>
    <property type="project" value="InterPro"/>
</dbReference>
<dbReference type="SUPFAM" id="SSF52540">
    <property type="entry name" value="P-loop containing nucleoside triphosphate hydrolases"/>
    <property type="match status" value="1"/>
</dbReference>
<dbReference type="InterPro" id="IPR036640">
    <property type="entry name" value="ABC1_TM_sf"/>
</dbReference>
<dbReference type="AlphaFoldDB" id="A0A8J3S8G7"/>
<evidence type="ECO:0000313" key="11">
    <source>
        <dbReference type="Proteomes" id="UP000655044"/>
    </source>
</evidence>
<organism evidence="10 11">
    <name type="scientific">Planobispora rosea</name>
    <dbReference type="NCBI Taxonomy" id="35762"/>
    <lineage>
        <taxon>Bacteria</taxon>
        <taxon>Bacillati</taxon>
        <taxon>Actinomycetota</taxon>
        <taxon>Actinomycetes</taxon>
        <taxon>Streptosporangiales</taxon>
        <taxon>Streptosporangiaceae</taxon>
        <taxon>Planobispora</taxon>
    </lineage>
</organism>
<evidence type="ECO:0000256" key="5">
    <source>
        <dbReference type="ARBA" id="ARBA00022989"/>
    </source>
</evidence>
<comment type="caution">
    <text evidence="10">The sequence shown here is derived from an EMBL/GenBank/DDBJ whole genome shotgun (WGS) entry which is preliminary data.</text>
</comment>
<dbReference type="InterPro" id="IPR027417">
    <property type="entry name" value="P-loop_NTPase"/>
</dbReference>
<comment type="subcellular location">
    <subcellularLocation>
        <location evidence="1">Cell membrane</location>
        <topology evidence="1">Multi-pass membrane protein</topology>
    </subcellularLocation>
</comment>
<keyword evidence="6 7" id="KW-0472">Membrane</keyword>
<dbReference type="GO" id="GO:0005524">
    <property type="term" value="F:ATP binding"/>
    <property type="evidence" value="ECO:0007669"/>
    <property type="project" value="UniProtKB-KW"/>
</dbReference>